<dbReference type="SMART" id="SM00738">
    <property type="entry name" value="NGN"/>
    <property type="match status" value="1"/>
</dbReference>
<dbReference type="SUPFAM" id="SSF82679">
    <property type="entry name" value="N-utilization substance G protein NusG, N-terminal domain"/>
    <property type="match status" value="1"/>
</dbReference>
<dbReference type="OrthoDB" id="9790639at2"/>
<keyword evidence="1" id="KW-0804">Transcription</keyword>
<accession>A0A2K9LJ58</accession>
<evidence type="ECO:0000256" key="2">
    <source>
        <dbReference type="SAM" id="Phobius"/>
    </source>
</evidence>
<dbReference type="InterPro" id="IPR036735">
    <property type="entry name" value="NGN_dom_sf"/>
</dbReference>
<dbReference type="AlphaFoldDB" id="A0A2K9LJ58"/>
<proteinExistence type="predicted"/>
<keyword evidence="2" id="KW-1133">Transmembrane helix</keyword>
<evidence type="ECO:0000313" key="4">
    <source>
        <dbReference type="EMBL" id="AUM11535.1"/>
    </source>
</evidence>
<name>A0A2K9LJ58_9GAMM</name>
<dbReference type="Pfam" id="PF02357">
    <property type="entry name" value="NusG"/>
    <property type="match status" value="1"/>
</dbReference>
<sequence length="153" mass="17700">MSWYVIKTKARQEGRAVTHLENQDLDVYCPWLIDKKGKREALFTGYMFINLSCLATHFVAIKSTRGVQKMLKFGDWWAQVDDKFIEYLRFKENGFRNMPLFKADQEVVIKDGPFKGIEAVYLCAKGEERAMVLLTILGRKQMVAIDEGLLRAV</sequence>
<gene>
    <name evidence="4" type="ORF">Kalk_03490</name>
</gene>
<feature type="domain" description="NusG-like N-terminal" evidence="3">
    <location>
        <begin position="1"/>
        <end position="92"/>
    </location>
</feature>
<dbReference type="Proteomes" id="UP000235116">
    <property type="component" value="Chromosome"/>
</dbReference>
<dbReference type="RefSeq" id="WP_101892875.1">
    <property type="nucleotide sequence ID" value="NZ_CP022684.1"/>
</dbReference>
<dbReference type="KEGG" id="kak:Kalk_03490"/>
<dbReference type="InterPro" id="IPR006645">
    <property type="entry name" value="NGN-like_dom"/>
</dbReference>
<evidence type="ECO:0000256" key="1">
    <source>
        <dbReference type="ARBA" id="ARBA00023163"/>
    </source>
</evidence>
<dbReference type="GO" id="GO:0006354">
    <property type="term" value="P:DNA-templated transcription elongation"/>
    <property type="evidence" value="ECO:0007669"/>
    <property type="project" value="InterPro"/>
</dbReference>
<keyword evidence="5" id="KW-1185">Reference proteome</keyword>
<feature type="transmembrane region" description="Helical" evidence="2">
    <location>
        <begin position="41"/>
        <end position="61"/>
    </location>
</feature>
<evidence type="ECO:0000313" key="5">
    <source>
        <dbReference type="Proteomes" id="UP000235116"/>
    </source>
</evidence>
<dbReference type="Gene3D" id="3.30.70.940">
    <property type="entry name" value="NusG, N-terminal domain"/>
    <property type="match status" value="1"/>
</dbReference>
<dbReference type="EMBL" id="CP022684">
    <property type="protein sequence ID" value="AUM11535.1"/>
    <property type="molecule type" value="Genomic_DNA"/>
</dbReference>
<protein>
    <recommendedName>
        <fullName evidence="3">NusG-like N-terminal domain-containing protein</fullName>
    </recommendedName>
</protein>
<evidence type="ECO:0000259" key="3">
    <source>
        <dbReference type="SMART" id="SM00738"/>
    </source>
</evidence>
<organism evidence="4 5">
    <name type="scientific">Ketobacter alkanivorans</name>
    <dbReference type="NCBI Taxonomy" id="1917421"/>
    <lineage>
        <taxon>Bacteria</taxon>
        <taxon>Pseudomonadati</taxon>
        <taxon>Pseudomonadota</taxon>
        <taxon>Gammaproteobacteria</taxon>
        <taxon>Pseudomonadales</taxon>
        <taxon>Ketobacteraceae</taxon>
        <taxon>Ketobacter</taxon>
    </lineage>
</organism>
<reference evidence="5" key="1">
    <citation type="submission" date="2017-08" db="EMBL/GenBank/DDBJ databases">
        <title>Direct submision.</title>
        <authorList>
            <person name="Kim S.-J."/>
            <person name="Rhee S.-K."/>
        </authorList>
    </citation>
    <scope>NUCLEOTIDE SEQUENCE [LARGE SCALE GENOMIC DNA]</scope>
    <source>
        <strain evidence="5">GI5</strain>
    </source>
</reference>
<keyword evidence="2" id="KW-0812">Transmembrane</keyword>
<keyword evidence="2" id="KW-0472">Membrane</keyword>